<evidence type="ECO:0000259" key="3">
    <source>
        <dbReference type="Pfam" id="PF13116"/>
    </source>
</evidence>
<keyword evidence="5" id="KW-1185">Reference proteome</keyword>
<protein>
    <recommendedName>
        <fullName evidence="3">YhdP central domain-containing protein</fullName>
    </recommendedName>
</protein>
<name>A0A0F4Q302_9GAMM</name>
<dbReference type="OrthoDB" id="9762238at2"/>
<dbReference type="EMBL" id="JXXZ01000002">
    <property type="protein sequence ID" value="KJZ01709.1"/>
    <property type="molecule type" value="Genomic_DNA"/>
</dbReference>
<comment type="caution">
    <text evidence="4">The sequence shown here is derived from an EMBL/GenBank/DDBJ whole genome shotgun (WGS) entry which is preliminary data.</text>
</comment>
<evidence type="ECO:0000313" key="4">
    <source>
        <dbReference type="EMBL" id="KJZ01709.1"/>
    </source>
</evidence>
<proteinExistence type="predicted"/>
<feature type="region of interest" description="Disordered" evidence="1">
    <location>
        <begin position="1248"/>
        <end position="1279"/>
    </location>
</feature>
<accession>A0A0F4Q302</accession>
<feature type="domain" description="YhdP central" evidence="3">
    <location>
        <begin position="6"/>
        <end position="1245"/>
    </location>
</feature>
<organism evidence="4 5">
    <name type="scientific">Pseudoalteromonas ruthenica</name>
    <dbReference type="NCBI Taxonomy" id="151081"/>
    <lineage>
        <taxon>Bacteria</taxon>
        <taxon>Pseudomonadati</taxon>
        <taxon>Pseudomonadota</taxon>
        <taxon>Gammaproteobacteria</taxon>
        <taxon>Alteromonadales</taxon>
        <taxon>Pseudoalteromonadaceae</taxon>
        <taxon>Pseudoalteromonas</taxon>
    </lineage>
</organism>
<dbReference type="PANTHER" id="PTHR38690">
    <property type="entry name" value="PROTEASE-RELATED"/>
    <property type="match status" value="1"/>
</dbReference>
<keyword evidence="2" id="KW-0812">Transmembrane</keyword>
<evidence type="ECO:0000256" key="2">
    <source>
        <dbReference type="SAM" id="Phobius"/>
    </source>
</evidence>
<dbReference type="NCBIfam" id="TIGR02099">
    <property type="entry name" value="YhdP family protein"/>
    <property type="match status" value="1"/>
</dbReference>
<keyword evidence="2" id="KW-0472">Membrane</keyword>
<dbReference type="PATRIC" id="fig|151081.8.peg.1539"/>
<reference evidence="4 5" key="1">
    <citation type="journal article" date="2015" name="BMC Genomics">
        <title>Genome mining reveals unlocked bioactive potential of marine Gram-negative bacteria.</title>
        <authorList>
            <person name="Machado H."/>
            <person name="Sonnenschein E.C."/>
            <person name="Melchiorsen J."/>
            <person name="Gram L."/>
        </authorList>
    </citation>
    <scope>NUCLEOTIDE SEQUENCE [LARGE SCALE GENOMIC DNA]</scope>
    <source>
        <strain evidence="4 5">S3137</strain>
    </source>
</reference>
<dbReference type="Proteomes" id="UP000033664">
    <property type="component" value="Unassembled WGS sequence"/>
</dbReference>
<dbReference type="RefSeq" id="WP_045979153.1">
    <property type="nucleotide sequence ID" value="NZ_PNCD01000001.1"/>
</dbReference>
<keyword evidence="2" id="KW-1133">Transmembrane helix</keyword>
<sequence>MNAKSVCFFCLRKIWQISAVTLVLLAVLVSLVKYSLPYANDYRAEVEQFLGEQLNADISIGSLSANWQGNGPALVINQVGFADNAKAPISVSIEQTRLHINLWQSLLDRQLHSNYFVLQGFDAEIDARALLSSESKTSSSQQQALIESLFLGEQGHFAIEDSELNIISLDNRHHRIFLENLVWQNRAKDHFAEGQVSLPGIEQNTLEARLKLSGARLNNIYGDLYLQAQSLNISGWLQEFVRPELSQLQSNLNFESWLHFAEGRLTDVQLAMQPSQLNWQYQQQPQYLELQQGMVRIHPQAKGWRVRTSGLQFSDEQYQWAPIIFDALISEQQQVWVQDLDISMFSTFARLGKSQLLQELLTVQPQGFINEGYFHWQGDKQWRVWFEAEHLGWSGFHGIPGAQDLSASAHINNHKGLLSIAGSDNHLLTGKTFSEPLAYQQLAAEVAFFNDGEHWSIESDEVTLSNDDLDLVAEFALTLDSQPNMNLYAEISGGSAANAGRYFPEPYMHKNLIDYLNGAIKSGDMHFAQVLLQGPLDQFPFTEQQGRFAVNAQVEDTEFAFAPDWPTIKNAAVDLAFNNQRMDIYSRSGELLNLALGDSVHVYLQDLLNADTLAIDITANIEAPKLQPFFAQTPLAEPLATVFDVIQAQDRLDGELQLLIDLKDSGVRASGEVLFAGNAVHLAQPGIDLSELRGRLSFVNDRIEINEAQAYWQGMPLTVSLLGENQGENYHADLNIGLQADVAQLQKRLNGLLDAQFSGTTALNAQLALNFDNQGFSYEAHVQSDMLGVTSTLPTPYNKAADDAWPLNALIQGDDISNLIMVELDEQLYFNGILNNGEQQMSNAHLIVGKQNLGLNKQGFEVSVNLPEADILAWQPVLNNIIDVAARSSGEPSVMPPLTKVVGQVRTAYVDVVPFNELEFTLINQPAAMDLKLLAKELRARVDIPTGSQAQRRDIRAHADYLRVNIPTNDSGGDDVTHSSETDLNWLTQLPSVAFTCGDCRINHYQLDQVELHFAGAGEQLTISELVVDKREHVLRADGYWRDGQTHVKGQFNSDDIGSLFDEFDITSTVQDSEANMDFALHWQAAPYDIDIASLGGEISWQLGEGHLSEISDGGARVFSLLSLDSLVRKLKLDFRDVFAKGFFYNSMQGSMQLAQGIAYTKDTKMDGVPADLTIKGYADLNTQTINYDLAVAPQVTSSLPVIVAWMVNPVTGLAALALDKVIHSARVISEIKFKVSGAMDNPEVVELDRSSREVTLPQAAQNQPPASQPEQPLEKPLL</sequence>
<dbReference type="eggNOG" id="COG3164">
    <property type="taxonomic scope" value="Bacteria"/>
</dbReference>
<dbReference type="InterPro" id="IPR011836">
    <property type="entry name" value="YhdP"/>
</dbReference>
<evidence type="ECO:0000313" key="5">
    <source>
        <dbReference type="Proteomes" id="UP000033664"/>
    </source>
</evidence>
<gene>
    <name evidence="4" type="ORF">TW72_01800</name>
</gene>
<dbReference type="PANTHER" id="PTHR38690:SF1">
    <property type="entry name" value="PROTEASE"/>
    <property type="match status" value="1"/>
</dbReference>
<feature type="compositionally biased region" description="Low complexity" evidence="1">
    <location>
        <begin position="1258"/>
        <end position="1272"/>
    </location>
</feature>
<evidence type="ECO:0000256" key="1">
    <source>
        <dbReference type="SAM" id="MobiDB-lite"/>
    </source>
</evidence>
<dbReference type="Pfam" id="PF13116">
    <property type="entry name" value="YhdP"/>
    <property type="match status" value="1"/>
</dbReference>
<dbReference type="InterPro" id="IPR025263">
    <property type="entry name" value="YhdP_central"/>
</dbReference>
<dbReference type="AlphaFoldDB" id="A0A0F4Q302"/>
<feature type="transmembrane region" description="Helical" evidence="2">
    <location>
        <begin position="14"/>
        <end position="36"/>
    </location>
</feature>